<dbReference type="InterPro" id="IPR001650">
    <property type="entry name" value="Helicase_C-like"/>
</dbReference>
<dbReference type="InterPro" id="IPR027417">
    <property type="entry name" value="P-loop_NTPase"/>
</dbReference>
<reference evidence="8 9" key="1">
    <citation type="submission" date="2019-01" db="EMBL/GenBank/DDBJ databases">
        <title>Draft Genome Sequencing of Zygosaccharomyces mellis Ca-7.</title>
        <authorList>
            <person name="Shiwa Y."/>
            <person name="Kanesaki Y."/>
            <person name="Ishige T."/>
            <person name="Mura K."/>
            <person name="Hori T."/>
            <person name="Tamura T."/>
        </authorList>
    </citation>
    <scope>NUCLEOTIDE SEQUENCE [LARGE SCALE GENOMIC DNA]</scope>
    <source>
        <strain evidence="8 9">Ca-7</strain>
    </source>
</reference>
<evidence type="ECO:0000259" key="7">
    <source>
        <dbReference type="PROSITE" id="PS51194"/>
    </source>
</evidence>
<keyword evidence="9" id="KW-1185">Reference proteome</keyword>
<feature type="domain" description="Helicase C-terminal" evidence="7">
    <location>
        <begin position="353"/>
        <end position="539"/>
    </location>
</feature>
<dbReference type="CDD" id="cd18787">
    <property type="entry name" value="SF2_C_DEAD"/>
    <property type="match status" value="1"/>
</dbReference>
<dbReference type="GO" id="GO:0005829">
    <property type="term" value="C:cytosol"/>
    <property type="evidence" value="ECO:0007669"/>
    <property type="project" value="TreeGrafter"/>
</dbReference>
<evidence type="ECO:0000256" key="1">
    <source>
        <dbReference type="ARBA" id="ARBA00022741"/>
    </source>
</evidence>
<keyword evidence="5" id="KW-0694">RNA-binding</keyword>
<dbReference type="PANTHER" id="PTHR47959:SF13">
    <property type="entry name" value="ATP-DEPENDENT RNA HELICASE RHLE"/>
    <property type="match status" value="1"/>
</dbReference>
<evidence type="ECO:0000256" key="3">
    <source>
        <dbReference type="ARBA" id="ARBA00022806"/>
    </source>
</evidence>
<dbReference type="OrthoDB" id="10256233at2759"/>
<dbReference type="GO" id="GO:0005524">
    <property type="term" value="F:ATP binding"/>
    <property type="evidence" value="ECO:0007669"/>
    <property type="project" value="UniProtKB-KW"/>
</dbReference>
<dbReference type="GO" id="GO:0003724">
    <property type="term" value="F:RNA helicase activity"/>
    <property type="evidence" value="ECO:0007669"/>
    <property type="project" value="TreeGrafter"/>
</dbReference>
<dbReference type="AlphaFoldDB" id="A0A4C2E8W0"/>
<protein>
    <submittedName>
        <fullName evidence="8">RNA helicase</fullName>
    </submittedName>
</protein>
<proteinExistence type="predicted"/>
<accession>A0A4C2E8W0</accession>
<sequence>MIQPSSLMSLNLSRKNVLGFFVRYYSKRSKRNSPSKKALKLASTVGSSKKKSFKPAVFHYGNFSGLKENATANPERAARLISKITEFEHLKLLPQVRQAVKQLIFQESLVRGDDSNTIRPSPIQVISVKELASSLMVPKLQTHAIAAETGSGKTMAYFAPMLDYLKRQEEEDPERWQQIHEKAIIRSIILVPTHELVDQVYDTISKSEELLDMHTFRWRSGMAHSELLEAVKKRIDILVTTPAKLLSLFHINMISRPDKILSQVKFVVLDEADTLLDQSWVEDTYSAINKLPNANHVVFCSATIPNEFNKTLQRLFPTVIPITTPRLHKLPNSLEFKVIDAAVSPYKNSKIKALAQILYAITNDGTEPNSEKRCIVFVNEKRDIPKLVEKLTHNYGHTCVGLSGDDAIEERSKKIQAFVQPPKPLPFQNSASGPQESVEDFQIPESNITIPSGAKGQRVPFQKLKVLITTDLMARGLNFQALRNVILFDVPKTSIDLVHRVGRTGRMHQGGRVFMIVDKSTKSWAKAVPKVARKNMTLV</sequence>
<dbReference type="Pfam" id="PF00270">
    <property type="entry name" value="DEAD"/>
    <property type="match status" value="1"/>
</dbReference>
<dbReference type="PROSITE" id="PS51192">
    <property type="entry name" value="HELICASE_ATP_BIND_1"/>
    <property type="match status" value="1"/>
</dbReference>
<feature type="domain" description="Helicase ATP-binding" evidence="6">
    <location>
        <begin position="134"/>
        <end position="322"/>
    </location>
</feature>
<dbReference type="Gene3D" id="3.40.50.300">
    <property type="entry name" value="P-loop containing nucleotide triphosphate hydrolases"/>
    <property type="match status" value="2"/>
</dbReference>
<evidence type="ECO:0000256" key="2">
    <source>
        <dbReference type="ARBA" id="ARBA00022801"/>
    </source>
</evidence>
<dbReference type="SUPFAM" id="SSF52540">
    <property type="entry name" value="P-loop containing nucleoside triphosphate hydrolases"/>
    <property type="match status" value="1"/>
</dbReference>
<evidence type="ECO:0000256" key="5">
    <source>
        <dbReference type="ARBA" id="ARBA00022884"/>
    </source>
</evidence>
<dbReference type="Pfam" id="PF00271">
    <property type="entry name" value="Helicase_C"/>
    <property type="match status" value="1"/>
</dbReference>
<dbReference type="SMART" id="SM00487">
    <property type="entry name" value="DEXDc"/>
    <property type="match status" value="1"/>
</dbReference>
<dbReference type="GO" id="GO:0003723">
    <property type="term" value="F:RNA binding"/>
    <property type="evidence" value="ECO:0007669"/>
    <property type="project" value="UniProtKB-KW"/>
</dbReference>
<dbReference type="Proteomes" id="UP000301737">
    <property type="component" value="Unassembled WGS sequence"/>
</dbReference>
<dbReference type="GO" id="GO:0016787">
    <property type="term" value="F:hydrolase activity"/>
    <property type="evidence" value="ECO:0007669"/>
    <property type="project" value="UniProtKB-KW"/>
</dbReference>
<keyword evidence="3 8" id="KW-0347">Helicase</keyword>
<evidence type="ECO:0000313" key="8">
    <source>
        <dbReference type="EMBL" id="GCE99249.1"/>
    </source>
</evidence>
<keyword evidence="2" id="KW-0378">Hydrolase</keyword>
<dbReference type="PROSITE" id="PS51194">
    <property type="entry name" value="HELICASE_CTER"/>
    <property type="match status" value="1"/>
</dbReference>
<dbReference type="PANTHER" id="PTHR47959">
    <property type="entry name" value="ATP-DEPENDENT RNA HELICASE RHLE-RELATED"/>
    <property type="match status" value="1"/>
</dbReference>
<organism evidence="8 9">
    <name type="scientific">Zygosaccharomyces mellis</name>
    <dbReference type="NCBI Taxonomy" id="42258"/>
    <lineage>
        <taxon>Eukaryota</taxon>
        <taxon>Fungi</taxon>
        <taxon>Dikarya</taxon>
        <taxon>Ascomycota</taxon>
        <taxon>Saccharomycotina</taxon>
        <taxon>Saccharomycetes</taxon>
        <taxon>Saccharomycetales</taxon>
        <taxon>Saccharomycetaceae</taxon>
        <taxon>Zygosaccharomyces</taxon>
    </lineage>
</organism>
<dbReference type="SMART" id="SM00490">
    <property type="entry name" value="HELICc"/>
    <property type="match status" value="1"/>
</dbReference>
<keyword evidence="1" id="KW-0547">Nucleotide-binding</keyword>
<evidence type="ECO:0000256" key="4">
    <source>
        <dbReference type="ARBA" id="ARBA00022840"/>
    </source>
</evidence>
<gene>
    <name evidence="8" type="primary">MRH4</name>
    <name evidence="8" type="ORF">ZYGM_001084</name>
</gene>
<dbReference type="EMBL" id="BIMX01000009">
    <property type="protein sequence ID" value="GCE99249.1"/>
    <property type="molecule type" value="Genomic_DNA"/>
</dbReference>
<keyword evidence="4" id="KW-0067">ATP-binding</keyword>
<dbReference type="InterPro" id="IPR011545">
    <property type="entry name" value="DEAD/DEAH_box_helicase_dom"/>
</dbReference>
<dbReference type="InterPro" id="IPR050079">
    <property type="entry name" value="DEAD_box_RNA_helicase"/>
</dbReference>
<name>A0A4C2E8W0_9SACH</name>
<evidence type="ECO:0000313" key="9">
    <source>
        <dbReference type="Proteomes" id="UP000301737"/>
    </source>
</evidence>
<comment type="caution">
    <text evidence="8">The sequence shown here is derived from an EMBL/GenBank/DDBJ whole genome shotgun (WGS) entry which is preliminary data.</text>
</comment>
<evidence type="ECO:0000259" key="6">
    <source>
        <dbReference type="PROSITE" id="PS51192"/>
    </source>
</evidence>
<dbReference type="GO" id="GO:0006364">
    <property type="term" value="P:rRNA processing"/>
    <property type="evidence" value="ECO:0007669"/>
    <property type="project" value="UniProtKB-ARBA"/>
</dbReference>
<dbReference type="InterPro" id="IPR014001">
    <property type="entry name" value="Helicase_ATP-bd"/>
</dbReference>